<organism evidence="2 3">
    <name type="scientific">Racocetra fulgida</name>
    <dbReference type="NCBI Taxonomy" id="60492"/>
    <lineage>
        <taxon>Eukaryota</taxon>
        <taxon>Fungi</taxon>
        <taxon>Fungi incertae sedis</taxon>
        <taxon>Mucoromycota</taxon>
        <taxon>Glomeromycotina</taxon>
        <taxon>Glomeromycetes</taxon>
        <taxon>Diversisporales</taxon>
        <taxon>Gigasporaceae</taxon>
        <taxon>Racocetra</taxon>
    </lineage>
</organism>
<protein>
    <submittedName>
        <fullName evidence="2">7313_t:CDS:1</fullName>
    </submittedName>
</protein>
<dbReference type="AlphaFoldDB" id="A0A9N9K6A4"/>
<name>A0A9N9K6A4_9GLOM</name>
<evidence type="ECO:0000256" key="1">
    <source>
        <dbReference type="SAM" id="MobiDB-lite"/>
    </source>
</evidence>
<sequence length="159" mass="17475">RYQALVLGFNKPDNFVTFQHNGEQISLSKKGSETDGQEEEGKDGQICSQCADYLVANLHKQIEDIQASNADDIVSQWRKVGGFLPAALVPLLSPETLKITNIRQNTVTSGVKSSKEPTPSPTSQLTHPVSDGSTKFELTLEQRLTLAFLKTDLELMNSI</sequence>
<evidence type="ECO:0000313" key="2">
    <source>
        <dbReference type="EMBL" id="CAG8812155.1"/>
    </source>
</evidence>
<dbReference type="EMBL" id="CAJVPZ010086498">
    <property type="protein sequence ID" value="CAG8812155.1"/>
    <property type="molecule type" value="Genomic_DNA"/>
</dbReference>
<keyword evidence="3" id="KW-1185">Reference proteome</keyword>
<feature type="non-terminal residue" evidence="2">
    <location>
        <position position="159"/>
    </location>
</feature>
<evidence type="ECO:0000313" key="3">
    <source>
        <dbReference type="Proteomes" id="UP000789396"/>
    </source>
</evidence>
<accession>A0A9N9K6A4</accession>
<reference evidence="2" key="1">
    <citation type="submission" date="2021-06" db="EMBL/GenBank/DDBJ databases">
        <authorList>
            <person name="Kallberg Y."/>
            <person name="Tangrot J."/>
            <person name="Rosling A."/>
        </authorList>
    </citation>
    <scope>NUCLEOTIDE SEQUENCE</scope>
    <source>
        <strain evidence="2">IN212</strain>
    </source>
</reference>
<comment type="caution">
    <text evidence="2">The sequence shown here is derived from an EMBL/GenBank/DDBJ whole genome shotgun (WGS) entry which is preliminary data.</text>
</comment>
<dbReference type="Proteomes" id="UP000789396">
    <property type="component" value="Unassembled WGS sequence"/>
</dbReference>
<feature type="non-terminal residue" evidence="2">
    <location>
        <position position="1"/>
    </location>
</feature>
<dbReference type="OrthoDB" id="416093at2759"/>
<gene>
    <name evidence="2" type="ORF">RFULGI_LOCUS18877</name>
</gene>
<proteinExistence type="predicted"/>
<feature type="region of interest" description="Disordered" evidence="1">
    <location>
        <begin position="108"/>
        <end position="131"/>
    </location>
</feature>